<keyword evidence="2" id="KW-1003">Cell membrane</keyword>
<reference evidence="7 8" key="2">
    <citation type="submission" date="2007-01" db="EMBL/GenBank/DDBJ databases">
        <title>Sequencing of the draft genome and assembly of Thermosinus carboxydivorans Nor1.</title>
        <authorList>
            <consortium name="US DOE Joint Genome Institute (JGI-PGF)"/>
            <person name="Copeland A."/>
            <person name="Lucas S."/>
            <person name="Lapidus A."/>
            <person name="Barry K."/>
            <person name="Glavina del Rio T."/>
            <person name="Dalin E."/>
            <person name="Tice H."/>
            <person name="Bruce D."/>
            <person name="Pitluck S."/>
            <person name="Richardson P."/>
        </authorList>
    </citation>
    <scope>NUCLEOTIDE SEQUENCE [LARGE SCALE GENOMIC DNA]</scope>
    <source>
        <strain evidence="7 8">Nor1</strain>
    </source>
</reference>
<keyword evidence="5 6" id="KW-0472">Membrane</keyword>
<keyword evidence="3 6" id="KW-0812">Transmembrane</keyword>
<dbReference type="NCBIfam" id="TIGR02454">
    <property type="entry name" value="ECF_T_CbiQ"/>
    <property type="match status" value="1"/>
</dbReference>
<dbReference type="GO" id="GO:0006824">
    <property type="term" value="P:cobalt ion transport"/>
    <property type="evidence" value="ECO:0007669"/>
    <property type="project" value="InterPro"/>
</dbReference>
<dbReference type="InterPro" id="IPR012809">
    <property type="entry name" value="ECF_CbiQ"/>
</dbReference>
<organism evidence="7 8">
    <name type="scientific">Thermosinus carboxydivorans Nor1</name>
    <dbReference type="NCBI Taxonomy" id="401526"/>
    <lineage>
        <taxon>Bacteria</taxon>
        <taxon>Bacillati</taxon>
        <taxon>Bacillota</taxon>
        <taxon>Negativicutes</taxon>
        <taxon>Selenomonadales</taxon>
        <taxon>Sporomusaceae</taxon>
        <taxon>Thermosinus</taxon>
    </lineage>
</organism>
<keyword evidence="8" id="KW-1185">Reference proteome</keyword>
<dbReference type="GO" id="GO:0043190">
    <property type="term" value="C:ATP-binding cassette (ABC) transporter complex"/>
    <property type="evidence" value="ECO:0007669"/>
    <property type="project" value="InterPro"/>
</dbReference>
<evidence type="ECO:0000256" key="3">
    <source>
        <dbReference type="ARBA" id="ARBA00022692"/>
    </source>
</evidence>
<dbReference type="OrthoDB" id="8585740at2"/>
<dbReference type="EMBL" id="AAWL01000003">
    <property type="protein sequence ID" value="EAX48438.1"/>
    <property type="molecule type" value="Genomic_DNA"/>
</dbReference>
<name>A1HNT6_9FIRM</name>
<feature type="transmembrane region" description="Helical" evidence="6">
    <location>
        <begin position="33"/>
        <end position="51"/>
    </location>
</feature>
<dbReference type="RefSeq" id="WP_007288686.1">
    <property type="nucleotide sequence ID" value="NZ_AAWL01000003.1"/>
</dbReference>
<evidence type="ECO:0000256" key="5">
    <source>
        <dbReference type="ARBA" id="ARBA00023136"/>
    </source>
</evidence>
<evidence type="ECO:0000256" key="4">
    <source>
        <dbReference type="ARBA" id="ARBA00022989"/>
    </source>
</evidence>
<evidence type="ECO:0000256" key="2">
    <source>
        <dbReference type="ARBA" id="ARBA00022475"/>
    </source>
</evidence>
<dbReference type="AlphaFoldDB" id="A1HNT6"/>
<dbReference type="CDD" id="cd16914">
    <property type="entry name" value="EcfT"/>
    <property type="match status" value="1"/>
</dbReference>
<dbReference type="InterPro" id="IPR051611">
    <property type="entry name" value="ECF_transporter_component"/>
</dbReference>
<dbReference type="Proteomes" id="UP000005139">
    <property type="component" value="Unassembled WGS sequence"/>
</dbReference>
<dbReference type="PANTHER" id="PTHR34857:SF2">
    <property type="entry name" value="SLL0384 PROTEIN"/>
    <property type="match status" value="1"/>
</dbReference>
<evidence type="ECO:0000313" key="7">
    <source>
        <dbReference type="EMBL" id="EAX48438.1"/>
    </source>
</evidence>
<dbReference type="Pfam" id="PF02361">
    <property type="entry name" value="CbiQ"/>
    <property type="match status" value="1"/>
</dbReference>
<sequence>MTSIEKRWLELRHLDELAAQDSLIHRLHPGAKLVTALVFVVTVASFPKYAIASLAPMVFYPVFVMSLGNIPLILLLKRLLLALPFVVFIGIFNPLFDQMPLVQAGPLVVSGGWISFLSILLRFSLAVAAVLLLIATTGIDAICMALAQLRLPRVFIVQILFVYRYLYVLTDEFIRMLRAHNLRASADNGVGYKVWGSLLGVLLLRTLDRAQRIYQAMLCRGFDGTIRGLRSHPLRLRDLVFLGAWITFFLAVRLVNISYWLGVLLTGGN</sequence>
<keyword evidence="4 6" id="KW-1133">Transmembrane helix</keyword>
<feature type="transmembrane region" description="Helical" evidence="6">
    <location>
        <begin position="239"/>
        <end position="261"/>
    </location>
</feature>
<accession>A1HNT6</accession>
<evidence type="ECO:0000256" key="1">
    <source>
        <dbReference type="ARBA" id="ARBA00004651"/>
    </source>
</evidence>
<dbReference type="eggNOG" id="COG0619">
    <property type="taxonomic scope" value="Bacteria"/>
</dbReference>
<evidence type="ECO:0000256" key="6">
    <source>
        <dbReference type="SAM" id="Phobius"/>
    </source>
</evidence>
<evidence type="ECO:0000313" key="8">
    <source>
        <dbReference type="Proteomes" id="UP000005139"/>
    </source>
</evidence>
<dbReference type="InterPro" id="IPR003339">
    <property type="entry name" value="ABC/ECF_trnsptr_transmembrane"/>
</dbReference>
<reference evidence="7 8" key="1">
    <citation type="submission" date="2007-01" db="EMBL/GenBank/DDBJ databases">
        <title>Annotation of the draft genome assembly of Thermosinus carboxydivorans Nor1.</title>
        <authorList>
            <consortium name="US DOE Joint Genome Institute (JGI-ORNL)"/>
            <person name="Larimer F."/>
            <person name="Land M."/>
            <person name="Hauser L."/>
        </authorList>
    </citation>
    <scope>NUCLEOTIDE SEQUENCE [LARGE SCALE GENOMIC DNA]</scope>
    <source>
        <strain evidence="7 8">Nor1</strain>
    </source>
</reference>
<feature type="transmembrane region" description="Helical" evidence="6">
    <location>
        <begin position="116"/>
        <end position="139"/>
    </location>
</feature>
<proteinExistence type="predicted"/>
<comment type="caution">
    <text evidence="7">The sequence shown here is derived from an EMBL/GenBank/DDBJ whole genome shotgun (WGS) entry which is preliminary data.</text>
</comment>
<feature type="transmembrane region" description="Helical" evidence="6">
    <location>
        <begin position="79"/>
        <end position="96"/>
    </location>
</feature>
<feature type="transmembrane region" description="Helical" evidence="6">
    <location>
        <begin position="151"/>
        <end position="170"/>
    </location>
</feature>
<comment type="subcellular location">
    <subcellularLocation>
        <location evidence="1">Cell membrane</location>
        <topology evidence="1">Multi-pass membrane protein</topology>
    </subcellularLocation>
</comment>
<dbReference type="PANTHER" id="PTHR34857">
    <property type="entry name" value="SLL0384 PROTEIN"/>
    <property type="match status" value="1"/>
</dbReference>
<protein>
    <submittedName>
        <fullName evidence="7">Cobalt ABC transporter, inner membrane subunit CbiQ</fullName>
    </submittedName>
</protein>
<gene>
    <name evidence="7" type="ORF">TcarDRAFT_2388</name>
</gene>